<dbReference type="VEuPathDB" id="FungiDB:yc1106_10077"/>
<dbReference type="InterPro" id="IPR039653">
    <property type="entry name" value="Prenyltransferase"/>
</dbReference>
<evidence type="ECO:0000313" key="10">
    <source>
        <dbReference type="EMBL" id="USP82803.1"/>
    </source>
</evidence>
<dbReference type="AlphaFoldDB" id="A0A9Q8ZML5"/>
<protein>
    <submittedName>
        <fullName evidence="10">Uncharacterized protein</fullName>
    </submittedName>
</protein>
<feature type="transmembrane region" description="Helical" evidence="9">
    <location>
        <begin position="258"/>
        <end position="278"/>
    </location>
</feature>
<dbReference type="GO" id="GO:0005743">
    <property type="term" value="C:mitochondrial inner membrane"/>
    <property type="evidence" value="ECO:0007669"/>
    <property type="project" value="TreeGrafter"/>
</dbReference>
<feature type="transmembrane region" description="Helical" evidence="9">
    <location>
        <begin position="44"/>
        <end position="61"/>
    </location>
</feature>
<evidence type="ECO:0000256" key="2">
    <source>
        <dbReference type="ARBA" id="ARBA00004141"/>
    </source>
</evidence>
<dbReference type="InterPro" id="IPR044878">
    <property type="entry name" value="UbiA_sf"/>
</dbReference>
<reference evidence="10" key="1">
    <citation type="submission" date="2021-12" db="EMBL/GenBank/DDBJ databases">
        <title>Curvularia clavata genome.</title>
        <authorList>
            <person name="Cao Y."/>
        </authorList>
    </citation>
    <scope>NUCLEOTIDE SEQUENCE</scope>
    <source>
        <strain evidence="10">Yc1106</strain>
    </source>
</reference>
<keyword evidence="5" id="KW-0808">Transferase</keyword>
<dbReference type="EMBL" id="CP089281">
    <property type="protein sequence ID" value="USP82803.1"/>
    <property type="molecule type" value="Genomic_DNA"/>
</dbReference>
<proteinExistence type="inferred from homology"/>
<evidence type="ECO:0000313" key="11">
    <source>
        <dbReference type="Proteomes" id="UP001056012"/>
    </source>
</evidence>
<dbReference type="Pfam" id="PF01040">
    <property type="entry name" value="UbiA"/>
    <property type="match status" value="1"/>
</dbReference>
<evidence type="ECO:0000256" key="7">
    <source>
        <dbReference type="ARBA" id="ARBA00022989"/>
    </source>
</evidence>
<keyword evidence="7 9" id="KW-1133">Transmembrane helix</keyword>
<dbReference type="PANTHER" id="PTHR11048:SF28">
    <property type="entry name" value="4-HYDROXYBENZOATE POLYPRENYLTRANSFERASE, MITOCHONDRIAL"/>
    <property type="match status" value="1"/>
</dbReference>
<evidence type="ECO:0000256" key="5">
    <source>
        <dbReference type="ARBA" id="ARBA00022679"/>
    </source>
</evidence>
<dbReference type="GO" id="GO:0008412">
    <property type="term" value="F:4-hydroxybenzoate polyprenyltransferase activity"/>
    <property type="evidence" value="ECO:0007669"/>
    <property type="project" value="TreeGrafter"/>
</dbReference>
<evidence type="ECO:0000256" key="8">
    <source>
        <dbReference type="ARBA" id="ARBA00023136"/>
    </source>
</evidence>
<comment type="cofactor">
    <cofactor evidence="1">
        <name>Mg(2+)</name>
        <dbReference type="ChEBI" id="CHEBI:18420"/>
    </cofactor>
</comment>
<sequence length="338" mass="36955">MSTQYTVVETVPVHLSAISSKPKNASKPFSLKPYLELTRFSKPAGLLGVYFPYFIAFLYSVNLSNPNALSAADWAKLSAVFLLDGLILRSFGCAWNDTVDQDLDREVGRCKKRPVARGAVTTPDALATTLVLAVARHVLYHATLPARAGQHALFTTVLALVYPFMKRFCNFPQLCLGIGVGWAVFLVDAAVVDGPCESQLANEINSTDRRKAMIAMWACQSLFNITYDTVYAFQDIQDDLKIGVGSLAVGVRRYPKTFLLSIASAMAAFLWGTVSWGGLTRGPFLVGAAVSSVAALTMLVRLNVWDPTKCKDFFVYGQWWVSGVLLTSLVAELLMTKS</sequence>
<dbReference type="Gene3D" id="1.10.357.140">
    <property type="entry name" value="UbiA prenyltransferase"/>
    <property type="match status" value="1"/>
</dbReference>
<dbReference type="InterPro" id="IPR000537">
    <property type="entry name" value="UbiA_prenyltransferase"/>
</dbReference>
<keyword evidence="8 9" id="KW-0472">Membrane</keyword>
<feature type="transmembrane region" description="Helical" evidence="9">
    <location>
        <begin position="284"/>
        <end position="302"/>
    </location>
</feature>
<dbReference type="GO" id="GO:0006744">
    <property type="term" value="P:ubiquinone biosynthetic process"/>
    <property type="evidence" value="ECO:0007669"/>
    <property type="project" value="TreeGrafter"/>
</dbReference>
<dbReference type="PANTHER" id="PTHR11048">
    <property type="entry name" value="PRENYLTRANSFERASES"/>
    <property type="match status" value="1"/>
</dbReference>
<comment type="similarity">
    <text evidence="4">Belongs to the UbiA prenyltransferase family.</text>
</comment>
<evidence type="ECO:0000256" key="9">
    <source>
        <dbReference type="SAM" id="Phobius"/>
    </source>
</evidence>
<dbReference type="Gene3D" id="1.20.120.1780">
    <property type="entry name" value="UbiA prenyltransferase"/>
    <property type="match status" value="1"/>
</dbReference>
<comment type="subcellular location">
    <subcellularLocation>
        <location evidence="2">Membrane</location>
        <topology evidence="2">Multi-pass membrane protein</topology>
    </subcellularLocation>
</comment>
<organism evidence="10 11">
    <name type="scientific">Curvularia clavata</name>
    <dbReference type="NCBI Taxonomy" id="95742"/>
    <lineage>
        <taxon>Eukaryota</taxon>
        <taxon>Fungi</taxon>
        <taxon>Dikarya</taxon>
        <taxon>Ascomycota</taxon>
        <taxon>Pezizomycotina</taxon>
        <taxon>Dothideomycetes</taxon>
        <taxon>Pleosporomycetidae</taxon>
        <taxon>Pleosporales</taxon>
        <taxon>Pleosporineae</taxon>
        <taxon>Pleosporaceae</taxon>
        <taxon>Curvularia</taxon>
    </lineage>
</organism>
<gene>
    <name evidence="10" type="ORF">yc1106_10077</name>
</gene>
<evidence type="ECO:0000256" key="6">
    <source>
        <dbReference type="ARBA" id="ARBA00022692"/>
    </source>
</evidence>
<dbReference type="FunFam" id="1.10.357.140:FF:000008">
    <property type="entry name" value="4-hydroxybenzoate octaprenyltransferase"/>
    <property type="match status" value="1"/>
</dbReference>
<accession>A0A9Q8ZML5</accession>
<evidence type="ECO:0000256" key="4">
    <source>
        <dbReference type="ARBA" id="ARBA00005985"/>
    </source>
</evidence>
<evidence type="ECO:0000256" key="3">
    <source>
        <dbReference type="ARBA" id="ARBA00005179"/>
    </source>
</evidence>
<feature type="transmembrane region" description="Helical" evidence="9">
    <location>
        <begin position="314"/>
        <end position="335"/>
    </location>
</feature>
<dbReference type="Proteomes" id="UP001056012">
    <property type="component" value="Chromosome 8"/>
</dbReference>
<evidence type="ECO:0000256" key="1">
    <source>
        <dbReference type="ARBA" id="ARBA00001946"/>
    </source>
</evidence>
<name>A0A9Q8ZML5_CURCL</name>
<keyword evidence="6 9" id="KW-0812">Transmembrane</keyword>
<keyword evidence="11" id="KW-1185">Reference proteome</keyword>
<comment type="pathway">
    <text evidence="3">Secondary metabolite biosynthesis.</text>
</comment>
<dbReference type="CDD" id="cd13959">
    <property type="entry name" value="PT_UbiA_COQ2"/>
    <property type="match status" value="1"/>
</dbReference>
<dbReference type="OrthoDB" id="18170at2759"/>